<dbReference type="Proteomes" id="UP000295252">
    <property type="component" value="Chromosome II"/>
</dbReference>
<reference evidence="7" key="1">
    <citation type="submission" date="2013-11" db="EMBL/GenBank/DDBJ databases">
        <authorList>
            <person name="Genoscope - CEA"/>
        </authorList>
    </citation>
    <scope>NUCLEOTIDE SEQUENCE</scope>
    <source>
        <strain evidence="7">DH200</strain>
    </source>
</reference>
<name>A0A068VGZ9_COFCA</name>
<reference evidence="7" key="3">
    <citation type="submission" date="2015-09" db="EMBL/GenBank/DDBJ databases">
        <title>Structure and adaptive landscape of the coffee genome.</title>
        <authorList>
            <person name="Denoeud F."/>
            <person name="Wincker P."/>
            <person name="Lashermes P."/>
        </authorList>
    </citation>
    <scope>NUCLEOTIDE SEQUENCE</scope>
    <source>
        <strain evidence="7">DH200</strain>
    </source>
</reference>
<protein>
    <submittedName>
        <fullName evidence="4">DH200=94 genomic scaffold, scaffold_133</fullName>
    </submittedName>
    <submittedName>
        <fullName evidence="8">DH200=94 genomic scaffold, scaffold_1942</fullName>
    </submittedName>
    <submittedName>
        <fullName evidence="6">DH200=94 genomic scaffold, scaffold_202</fullName>
    </submittedName>
    <submittedName>
        <fullName evidence="9">DH200=94 genomic scaffold, scaffold_2650</fullName>
    </submittedName>
    <submittedName>
        <fullName evidence="7">DH200=94 genomic scaffold, scaffold_817</fullName>
    </submittedName>
</protein>
<dbReference type="Proteomes" id="UP000295252">
    <property type="component" value="Chromosome III"/>
</dbReference>
<dbReference type="EMBL" id="HG739901">
    <property type="protein sequence ID" value="CDP19991.1"/>
    <property type="molecule type" value="Genomic_DNA"/>
</dbReference>
<evidence type="ECO:0000313" key="10">
    <source>
        <dbReference type="Proteomes" id="UP000295252"/>
    </source>
</evidence>
<dbReference type="EMBL" id="HG739217">
    <property type="protein sequence ID" value="CDP16591.1"/>
    <property type="molecule type" value="Genomic_DNA"/>
</dbReference>
<dbReference type="AlphaFoldDB" id="A0A068VGZ9"/>
<dbReference type="Gramene" id="CDP11595">
    <property type="protein sequence ID" value="CDP11595"/>
    <property type="gene ID" value="GSCOC_T00033945001"/>
</dbReference>
<dbReference type="Gramene" id="CDP04862">
    <property type="protein sequence ID" value="CDP04862"/>
    <property type="gene ID" value="GSCOC_T00019633001"/>
</dbReference>
<organism evidence="7 10">
    <name type="scientific">Coffea canephora</name>
    <name type="common">Robusta coffee</name>
    <dbReference type="NCBI Taxonomy" id="49390"/>
    <lineage>
        <taxon>Eukaryota</taxon>
        <taxon>Viridiplantae</taxon>
        <taxon>Streptophyta</taxon>
        <taxon>Embryophyta</taxon>
        <taxon>Tracheophyta</taxon>
        <taxon>Spermatophyta</taxon>
        <taxon>Magnoliopsida</taxon>
        <taxon>eudicotyledons</taxon>
        <taxon>Gunneridae</taxon>
        <taxon>Pentapetalae</taxon>
        <taxon>asterids</taxon>
        <taxon>lamiids</taxon>
        <taxon>Gentianales</taxon>
        <taxon>Rubiaceae</taxon>
        <taxon>Ixoroideae</taxon>
        <taxon>Gardenieae complex</taxon>
        <taxon>Bertiereae - Coffeeae clade</taxon>
        <taxon>Coffeeae</taxon>
        <taxon>Coffea</taxon>
    </lineage>
</organism>
<dbReference type="Gramene" id="CDP18064">
    <property type="protein sequence ID" value="CDP18064"/>
    <property type="gene ID" value="GSCOC_T00003117001"/>
</dbReference>
<dbReference type="Proteomes" id="UP000295252">
    <property type="component" value="Chromosome IX"/>
</dbReference>
<reference evidence="10" key="2">
    <citation type="journal article" date="2014" name="Science">
        <title>The coffee genome provides insight into the convergent evolution of caffeine biosynthesis.</title>
        <authorList>
            <person name="Denoeud F."/>
            <person name="Carretero-Paulet L."/>
            <person name="Dereeper A."/>
            <person name="Droc G."/>
            <person name="Guyot R."/>
            <person name="Pietrella M."/>
            <person name="Zheng C."/>
            <person name="Alberti A."/>
            <person name="Anthony F."/>
            <person name="Aprea G."/>
            <person name="Aury J.M."/>
            <person name="Bento P."/>
            <person name="Bernard M."/>
            <person name="Bocs S."/>
            <person name="Campa C."/>
            <person name="Cenci A."/>
            <person name="Combes M.C."/>
            <person name="Crouzillat D."/>
            <person name="Da Silva C."/>
            <person name="Daddiego L."/>
            <person name="De Bellis F."/>
            <person name="Dussert S."/>
            <person name="Garsmeur O."/>
            <person name="Gayraud T."/>
            <person name="Guignon V."/>
            <person name="Jahn K."/>
            <person name="Jamilloux V."/>
            <person name="Joet T."/>
            <person name="Labadie K."/>
            <person name="Lan T."/>
            <person name="Leclercq J."/>
            <person name="Lepelley M."/>
            <person name="Leroy T."/>
            <person name="Li L.T."/>
            <person name="Librado P."/>
            <person name="Lopez L."/>
            <person name="Munoz A."/>
            <person name="Noel B."/>
            <person name="Pallavicini A."/>
            <person name="Perrotta G."/>
            <person name="Poncet V."/>
            <person name="Pot D."/>
            <person name="Priyono X."/>
            <person name="Rigoreau M."/>
            <person name="Rouard M."/>
            <person name="Rozas J."/>
            <person name="Tranchant-Dubreuil C."/>
            <person name="VanBuren R."/>
            <person name="Zhang Q."/>
            <person name="Andrade A.C."/>
            <person name="Argout X."/>
            <person name="Bertrand B."/>
            <person name="de Kochko A."/>
            <person name="Graziosi G."/>
            <person name="Henry R.J."/>
            <person name="Jayarama X."/>
            <person name="Ming R."/>
            <person name="Nagai C."/>
            <person name="Rounsley S."/>
            <person name="Sankoff D."/>
            <person name="Giuliano G."/>
            <person name="Albert V.A."/>
            <person name="Wincker P."/>
            <person name="Lashermes P."/>
        </authorList>
    </citation>
    <scope>NUCLEOTIDE SEQUENCE [LARGE SCALE GENOMIC DNA]</scope>
    <source>
        <strain evidence="10">cv. DH200-94</strain>
    </source>
</reference>
<evidence type="ECO:0000313" key="1">
    <source>
        <dbReference type="EMBL" id="CDP04862.1"/>
    </source>
</evidence>
<dbReference type="Gramene" id="CDP19991">
    <property type="protein sequence ID" value="CDP19991"/>
    <property type="gene ID" value="GSCOC_T00011143001"/>
</dbReference>
<evidence type="ECO:0000313" key="4">
    <source>
        <dbReference type="EMBL" id="CDP16591.1"/>
    </source>
</evidence>
<evidence type="ECO:0000313" key="8">
    <source>
        <dbReference type="EMBL" id="CDP20887.1"/>
    </source>
</evidence>
<evidence type="ECO:0000313" key="3">
    <source>
        <dbReference type="EMBL" id="CDP12431.1"/>
    </source>
</evidence>
<dbReference type="EMBL" id="HG741026">
    <property type="protein sequence ID" value="CDP20887.1"/>
    <property type="molecule type" value="Genomic_DNA"/>
</dbReference>
<dbReference type="EMBL" id="HG739286">
    <property type="protein sequence ID" value="CDP18064.1"/>
    <property type="molecule type" value="Genomic_DNA"/>
</dbReference>
<dbReference type="Gramene" id="CDP21168">
    <property type="protein sequence ID" value="CDP21168"/>
    <property type="gene ID" value="GSCOC_T00005976001"/>
</dbReference>
<gene>
    <name evidence="6" type="ORF">GSCOC_T00003117001</name>
    <name evidence="5" type="ORF">GSCOC_T00005613001</name>
    <name evidence="9" type="ORF">GSCOC_T00005976001</name>
    <name evidence="8" type="ORF">GSCOC_T00007524001</name>
    <name evidence="7" type="ORF">GSCOC_T00011143001</name>
    <name evidence="4" type="ORF">GSCOC_T00019013001</name>
    <name evidence="1" type="ORF">GSCOC_T00019633001</name>
    <name evidence="2" type="ORF">GSCOC_T00033945001</name>
    <name evidence="3" type="ORF">GSCOC_T00035973001</name>
</gene>
<dbReference type="Gramene" id="CDP12431">
    <property type="protein sequence ID" value="CDP12431"/>
    <property type="gene ID" value="GSCOC_T00035973001"/>
</dbReference>
<dbReference type="EMBL" id="HG739149">
    <property type="protein sequence ID" value="CDP12431.1"/>
    <property type="molecule type" value="Genomic_DNA"/>
</dbReference>
<dbReference type="Gramene" id="CDP17954">
    <property type="protein sequence ID" value="CDP17954"/>
    <property type="gene ID" value="GSCOC_T00005613001"/>
</dbReference>
<sequence>MEGLKPLVSFKLENSRFNKQYLKNHISLSTSPKLENLVLLESSFKVLKVLRRHFSTNVSERHSNFGSKLVT</sequence>
<dbReference type="EMBL" id="HG739140">
    <property type="protein sequence ID" value="CDP11595.1"/>
    <property type="molecule type" value="Genomic_DNA"/>
</dbReference>
<evidence type="ECO:0000313" key="5">
    <source>
        <dbReference type="EMBL" id="CDP17954.1"/>
    </source>
</evidence>
<accession>A0A068VGZ9</accession>
<evidence type="ECO:0000313" key="9">
    <source>
        <dbReference type="EMBL" id="CDP21168.1"/>
    </source>
</evidence>
<dbReference type="EMBL" id="HG739276">
    <property type="protein sequence ID" value="CDP17954.1"/>
    <property type="molecule type" value="Genomic_DNA"/>
</dbReference>
<dbReference type="EMBL" id="HG739098">
    <property type="protein sequence ID" value="CDP04862.1"/>
    <property type="molecule type" value="Genomic_DNA"/>
</dbReference>
<dbReference type="Proteomes" id="UP000295252">
    <property type="component" value="Chromosome VI"/>
</dbReference>
<evidence type="ECO:0000313" key="2">
    <source>
        <dbReference type="EMBL" id="CDP11595.1"/>
    </source>
</evidence>
<dbReference type="Gramene" id="CDP20887">
    <property type="protein sequence ID" value="CDP20887"/>
    <property type="gene ID" value="GSCOC_T00007524001"/>
</dbReference>
<keyword evidence="10" id="KW-1185">Reference proteome</keyword>
<dbReference type="InParanoid" id="A0A068VGZ9"/>
<evidence type="ECO:0000313" key="7">
    <source>
        <dbReference type="EMBL" id="CDP19991.1"/>
    </source>
</evidence>
<evidence type="ECO:0000313" key="6">
    <source>
        <dbReference type="EMBL" id="CDP18064.1"/>
    </source>
</evidence>
<dbReference type="Gramene" id="CDP16591">
    <property type="protein sequence ID" value="CDP16591"/>
    <property type="gene ID" value="GSCOC_T00019013001"/>
</dbReference>
<dbReference type="EMBL" id="HG741734">
    <property type="protein sequence ID" value="CDP21168.1"/>
    <property type="molecule type" value="Genomic_DNA"/>
</dbReference>
<proteinExistence type="predicted"/>